<dbReference type="eggNOG" id="COG2315">
    <property type="taxonomic scope" value="Bacteria"/>
</dbReference>
<dbReference type="InterPro" id="IPR058532">
    <property type="entry name" value="YjbR/MT2646/Rv2570-like"/>
</dbReference>
<accession>L8JNR3</accession>
<proteinExistence type="predicted"/>
<sequence length="106" mass="11973">MITTETFRKLALSFPGTMEAPHFDRAAFKVINKRIFATMHEASSMVNIKLSPADQPVYCSFDDAAVYPVPNKWGQQGWTTFELKKIPEALALDALNTAYNDVFKKK</sequence>
<name>L8JNR3_9BACT</name>
<dbReference type="RefSeq" id="WP_009582676.1">
    <property type="nucleotide sequence ID" value="NZ_AMZN01000086.1"/>
</dbReference>
<dbReference type="InterPro" id="IPR038056">
    <property type="entry name" value="YjbR-like_sf"/>
</dbReference>
<dbReference type="EMBL" id="AMZN01000086">
    <property type="protein sequence ID" value="ELR69017.1"/>
    <property type="molecule type" value="Genomic_DNA"/>
</dbReference>
<dbReference type="Gene3D" id="3.90.1150.30">
    <property type="match status" value="1"/>
</dbReference>
<evidence type="ECO:0000313" key="2">
    <source>
        <dbReference type="Proteomes" id="UP000011135"/>
    </source>
</evidence>
<dbReference type="SUPFAM" id="SSF142906">
    <property type="entry name" value="YjbR-like"/>
    <property type="match status" value="1"/>
</dbReference>
<evidence type="ECO:0008006" key="3">
    <source>
        <dbReference type="Google" id="ProtNLM"/>
    </source>
</evidence>
<protein>
    <recommendedName>
        <fullName evidence="3">MmcQ/YjbR family DNA-binding protein</fullName>
    </recommendedName>
</protein>
<gene>
    <name evidence="1" type="ORF">C900_05575</name>
</gene>
<organism evidence="1 2">
    <name type="scientific">Fulvivirga imtechensis AK7</name>
    <dbReference type="NCBI Taxonomy" id="1237149"/>
    <lineage>
        <taxon>Bacteria</taxon>
        <taxon>Pseudomonadati</taxon>
        <taxon>Bacteroidota</taxon>
        <taxon>Cytophagia</taxon>
        <taxon>Cytophagales</taxon>
        <taxon>Fulvivirgaceae</taxon>
        <taxon>Fulvivirga</taxon>
    </lineage>
</organism>
<dbReference type="STRING" id="1237149.C900_05575"/>
<dbReference type="Pfam" id="PF04237">
    <property type="entry name" value="YjbR"/>
    <property type="match status" value="1"/>
</dbReference>
<dbReference type="Proteomes" id="UP000011135">
    <property type="component" value="Unassembled WGS sequence"/>
</dbReference>
<keyword evidence="2" id="KW-1185">Reference proteome</keyword>
<evidence type="ECO:0000313" key="1">
    <source>
        <dbReference type="EMBL" id="ELR69017.1"/>
    </source>
</evidence>
<comment type="caution">
    <text evidence="1">The sequence shown here is derived from an EMBL/GenBank/DDBJ whole genome shotgun (WGS) entry which is preliminary data.</text>
</comment>
<reference evidence="1 2" key="1">
    <citation type="submission" date="2012-12" db="EMBL/GenBank/DDBJ databases">
        <title>Genome assembly of Fulvivirga imtechensis AK7.</title>
        <authorList>
            <person name="Nupur N."/>
            <person name="Khatri I."/>
            <person name="Kumar R."/>
            <person name="Subramanian S."/>
            <person name="Pinnaka A."/>
        </authorList>
    </citation>
    <scope>NUCLEOTIDE SEQUENCE [LARGE SCALE GENOMIC DNA]</scope>
    <source>
        <strain evidence="1 2">AK7</strain>
    </source>
</reference>
<dbReference type="OrthoDB" id="277063at2"/>
<dbReference type="AlphaFoldDB" id="L8JNR3"/>